<comment type="caution">
    <text evidence="1">The sequence shown here is derived from an EMBL/GenBank/DDBJ whole genome shotgun (WGS) entry which is preliminary data.</text>
</comment>
<evidence type="ECO:0000313" key="2">
    <source>
        <dbReference type="Proteomes" id="UP000031668"/>
    </source>
</evidence>
<keyword evidence="2" id="KW-1185">Reference proteome</keyword>
<evidence type="ECO:0000313" key="1">
    <source>
        <dbReference type="EMBL" id="KII66731.1"/>
    </source>
</evidence>
<protein>
    <submittedName>
        <fullName evidence="1">Uncharacterized protein</fullName>
    </submittedName>
</protein>
<dbReference type="AlphaFoldDB" id="A0A0C2MI14"/>
<proteinExistence type="predicted"/>
<dbReference type="EMBL" id="JWZT01003458">
    <property type="protein sequence ID" value="KII66731.1"/>
    <property type="molecule type" value="Genomic_DNA"/>
</dbReference>
<accession>A0A0C2MI14</accession>
<gene>
    <name evidence="1" type="ORF">RF11_08318</name>
</gene>
<organism evidence="1 2">
    <name type="scientific">Thelohanellus kitauei</name>
    <name type="common">Myxosporean</name>
    <dbReference type="NCBI Taxonomy" id="669202"/>
    <lineage>
        <taxon>Eukaryota</taxon>
        <taxon>Metazoa</taxon>
        <taxon>Cnidaria</taxon>
        <taxon>Myxozoa</taxon>
        <taxon>Myxosporea</taxon>
        <taxon>Bivalvulida</taxon>
        <taxon>Platysporina</taxon>
        <taxon>Myxobolidae</taxon>
        <taxon>Thelohanellus</taxon>
    </lineage>
</organism>
<reference evidence="1 2" key="1">
    <citation type="journal article" date="2014" name="Genome Biol. Evol.">
        <title>The genome of the myxosporean Thelohanellus kitauei shows adaptations to nutrient acquisition within its fish host.</title>
        <authorList>
            <person name="Yang Y."/>
            <person name="Xiong J."/>
            <person name="Zhou Z."/>
            <person name="Huo F."/>
            <person name="Miao W."/>
            <person name="Ran C."/>
            <person name="Liu Y."/>
            <person name="Zhang J."/>
            <person name="Feng J."/>
            <person name="Wang M."/>
            <person name="Wang M."/>
            <person name="Wang L."/>
            <person name="Yao B."/>
        </authorList>
    </citation>
    <scope>NUCLEOTIDE SEQUENCE [LARGE SCALE GENOMIC DNA]</scope>
    <source>
        <strain evidence="1">Wuqing</strain>
    </source>
</reference>
<name>A0A0C2MI14_THEKT</name>
<sequence length="117" mass="13011">MLPGGDRIVTYADRRIHRRGSSPVVVITRDDGADGDVVPGSDIPDRFCRAVKQTRWLAVGQAHVKLIVQLAVGQYVGIQTTHVVHLRTPVNSHIRQNAQYEFNVGIRLSWLCAWLSG</sequence>
<dbReference type="Proteomes" id="UP000031668">
    <property type="component" value="Unassembled WGS sequence"/>
</dbReference>